<dbReference type="PROSITE" id="PS51749">
    <property type="entry name" value="HNH_CAS9"/>
    <property type="match status" value="1"/>
</dbReference>
<dbReference type="EC" id="3.1.-.-" evidence="12"/>
<evidence type="ECO:0000256" key="3">
    <source>
        <dbReference type="ARBA" id="ARBA00022723"/>
    </source>
</evidence>
<evidence type="ECO:0000256" key="5">
    <source>
        <dbReference type="ARBA" id="ARBA00022801"/>
    </source>
</evidence>
<dbReference type="GO" id="GO:0004519">
    <property type="term" value="F:endonuclease activity"/>
    <property type="evidence" value="ECO:0007669"/>
    <property type="project" value="UniProtKB-UniRule"/>
</dbReference>
<dbReference type="InterPro" id="IPR036397">
    <property type="entry name" value="RNaseH_sf"/>
</dbReference>
<dbReference type="STRING" id="595536.GCA_000178815_03553"/>
<dbReference type="EMBL" id="CP023737">
    <property type="protein sequence ID" value="ATQ67843.1"/>
    <property type="molecule type" value="Genomic_DNA"/>
</dbReference>
<evidence type="ECO:0000256" key="8">
    <source>
        <dbReference type="ARBA" id="ARBA00023118"/>
    </source>
</evidence>
<feature type="domain" description="HNH Cas9-type" evidence="14">
    <location>
        <begin position="538"/>
        <end position="699"/>
    </location>
</feature>
<protein>
    <recommendedName>
        <fullName evidence="12">CRISPR-associated endonuclease Cas9</fullName>
        <ecNumber evidence="12">3.1.-.-</ecNumber>
    </recommendedName>
</protein>
<feature type="active site" description="Proton acceptor for HNH nuclease domain" evidence="12">
    <location>
        <position position="617"/>
    </location>
</feature>
<keyword evidence="3" id="KW-0479">Metal-binding</keyword>
<dbReference type="GO" id="GO:0046872">
    <property type="term" value="F:metal ion binding"/>
    <property type="evidence" value="ECO:0007669"/>
    <property type="project" value="UniProtKB-UniRule"/>
</dbReference>
<dbReference type="InterPro" id="IPR033114">
    <property type="entry name" value="HNH_CAS9"/>
</dbReference>
<dbReference type="Pfam" id="PF13395">
    <property type="entry name" value="HNH_4"/>
    <property type="match status" value="1"/>
</dbReference>
<dbReference type="AlphaFoldDB" id="A0A2D2CYM2"/>
<evidence type="ECO:0000256" key="7">
    <source>
        <dbReference type="ARBA" id="ARBA00022884"/>
    </source>
</evidence>
<comment type="domain">
    <text evidence="12">Has 2 endonuclease domains. The discontinuous RuvC-like domain cleaves the target DNA noncomplementary to crRNA while the HNH nuclease domain cleaves the target DNA complementary to crRNA.</text>
</comment>
<dbReference type="GO" id="GO:0016787">
    <property type="term" value="F:hydrolase activity"/>
    <property type="evidence" value="ECO:0007669"/>
    <property type="project" value="UniProtKB-KW"/>
</dbReference>
<comment type="subunit">
    <text evidence="11 12">Monomer. Binds crRNA and tracrRNA.</text>
</comment>
<evidence type="ECO:0000313" key="15">
    <source>
        <dbReference type="EMBL" id="ATQ67843.1"/>
    </source>
</evidence>
<dbReference type="GO" id="GO:0003723">
    <property type="term" value="F:RNA binding"/>
    <property type="evidence" value="ECO:0007669"/>
    <property type="project" value="UniProtKB-UniRule"/>
</dbReference>
<evidence type="ECO:0000256" key="2">
    <source>
        <dbReference type="ARBA" id="ARBA00022722"/>
    </source>
</evidence>
<evidence type="ECO:0000256" key="6">
    <source>
        <dbReference type="ARBA" id="ARBA00022842"/>
    </source>
</evidence>
<dbReference type="InterPro" id="IPR028629">
    <property type="entry name" value="Cas9"/>
</dbReference>
<keyword evidence="4 12" id="KW-0255">Endonuclease</keyword>
<dbReference type="Gene3D" id="1.10.30.50">
    <property type="match status" value="1"/>
</dbReference>
<comment type="similarity">
    <text evidence="12">Belongs to the CRISPR-associated Cas9 family.</text>
</comment>
<dbReference type="KEGG" id="mtw:CQW49_07985"/>
<feature type="active site" description="For RuvC-like nuclease domain" evidence="12">
    <location>
        <position position="7"/>
    </location>
</feature>
<keyword evidence="8 12" id="KW-0051">Antiviral defense</keyword>
<name>A0A2D2CYM2_METT3</name>
<comment type="function">
    <text evidence="12">CRISPR (clustered regularly interspaced short palindromic repeat) is an adaptive immune system that provides protection against mobile genetic elements (viruses, transposable elements and conjugative plasmids). CRISPR clusters contain spacers, sequences complementary to antecedent mobile elements, and target invading nucleic acids. CRISPR clusters are transcribed and processed into CRISPR RNA (crRNA). In type II CRISPR systems correct processing of pre-crRNA requires a trans-encoded small RNA (tracrRNA), endogenous ribonuclease 3 (rnc) and this protein. The tracrRNA serves as a guide for ribonuclease 3-aided processing of pre-crRNA. Subsequently Cas9/crRNA/tracrRNA endonucleolytically cleaves linear or circular dsDNA target complementary to the spacer; Cas9 is inactive in the absence of the 2 guide RNAs (gRNA). Cas9 recognizes the protospacer adjacent motif (PAM) in the CRISPR repeat sequences to help distinguish self versus nonself, as targets within the bacterial CRISPR locus do not have PAMs. PAM recognition is also required for catalytic activity.</text>
</comment>
<evidence type="ECO:0000256" key="11">
    <source>
        <dbReference type="ARBA" id="ARBA00046380"/>
    </source>
</evidence>
<keyword evidence="5 12" id="KW-0378">Hydrolase</keyword>
<dbReference type="GO" id="GO:0043571">
    <property type="term" value="P:maintenance of CRISPR repeat elements"/>
    <property type="evidence" value="ECO:0007669"/>
    <property type="project" value="UniProtKB-UniRule"/>
</dbReference>
<evidence type="ECO:0000256" key="13">
    <source>
        <dbReference type="SAM" id="MobiDB-lite"/>
    </source>
</evidence>
<sequence>MRVLGLDAGIASLGWALIEIEESNRGELSQGTIIGAGTWMFDAPEEKTQAGAKLKSEQRRTFRGQRRVVRRRRQRMNEVRRILHSHGLLPSSDRDALKQPGLDPWRIRAEALDRLLGPVELAVALGHIARHRGFKSNSKGAKTNDPADDTSKMKRAVNETREKLARFGSAAKMLVEDESFVLRQTPTKNGASEIVRRFRNREGDYSRSLLRDDLAAEMRALFTAQARFQSAIATADLQTAFTKAAFFQRPLQDSEKLVGPCPFEVDEKRAPKRGYSFELFRFLSRLNHVTLRDGKQERTLTRDELALAAADFGAAAKVSFTALRKKLKLPETTVFVGVKADEESKLDVVARSGKAAEGTARLRSVIVDALGELAWGALLCSPEKLDKIAEVISFRSDIGRISEGLAQAGCNAPLVDALTAAASDGRFDPFTGAGHISSKAARNILSGLRQGMTYDKACCAADYDHTASRERGAFDVGGHGREALKRILQEERISRELVGSPTARKALIESIKQVKAIVERYGVPDRIHVELARDVGKSIEEREEITRGIEKRNRQKDKLRGLFEKEVGRPPQDGARGKEELLRFELWSEQMGRCLYTDDYISPSQLVATDDAVQVDHILPWSRFADDSYANKTLCMAKANQDKKGRTPYEWFKAEKTDTEWDAFIVRVEALADMKGFKKRNYKLRNAEEAAAKFRNRNLNDTRWACRLLAEALKQLYPKGEKDKDGKERRRVFSRPGALTDRLRRAWGLQWMKKSTKGDRIPDDRHHALDAIVIAATTESLLQRATREVQEIEDKGLHYDLVKNVTPPWPGFREQAVEAVEKVFVARAERRRARGKAHDATIRHIAVREGEQRVYERRKVAELKLADLDRVKDAERNARLIEKLRNWIEAGSPKDDPPLSPKGDPIFKVRLVTKSKVNIALDTGNPKRPGTVDRGEMARVDVFRKASKKGKYEYYLVPIYPHDIATMKTPPIRAVQAYKPEDEWPEMDSSYEFCWSLVPMTYLQVISSKGEIFEGYYRGMNRSVGAIQLSAHSNSSDVVQGIGARTLTEFKKFNVDRFGRKHEVERELRTWRGETWRGKAYI</sequence>
<dbReference type="Gene3D" id="3.30.420.10">
    <property type="entry name" value="Ribonuclease H-like superfamily/Ribonuclease H"/>
    <property type="match status" value="3"/>
</dbReference>
<keyword evidence="6" id="KW-0460">Magnesium</keyword>
<evidence type="ECO:0000256" key="10">
    <source>
        <dbReference type="ARBA" id="ARBA00023211"/>
    </source>
</evidence>
<evidence type="ECO:0000256" key="4">
    <source>
        <dbReference type="ARBA" id="ARBA00022759"/>
    </source>
</evidence>
<dbReference type="HAMAP" id="MF_01480">
    <property type="entry name" value="Cas9"/>
    <property type="match status" value="1"/>
</dbReference>
<evidence type="ECO:0000259" key="14">
    <source>
        <dbReference type="PROSITE" id="PS51749"/>
    </source>
</evidence>
<comment type="caution">
    <text evidence="12">Lacks conserved residue(s) required for the propagation of feature annotation.</text>
</comment>
<keyword evidence="7 12" id="KW-0694">RNA-binding</keyword>
<feature type="region of interest" description="Disordered" evidence="13">
    <location>
        <begin position="135"/>
        <end position="154"/>
    </location>
</feature>
<proteinExistence type="inferred from homology"/>
<dbReference type="GO" id="GO:0051607">
    <property type="term" value="P:defense response to virus"/>
    <property type="evidence" value="ECO:0007669"/>
    <property type="project" value="UniProtKB-UniRule"/>
</dbReference>
<dbReference type="GO" id="GO:0003677">
    <property type="term" value="F:DNA binding"/>
    <property type="evidence" value="ECO:0007669"/>
    <property type="project" value="UniProtKB-UniRule"/>
</dbReference>
<keyword evidence="10" id="KW-0464">Manganese</keyword>
<evidence type="ECO:0000313" key="16">
    <source>
        <dbReference type="Proteomes" id="UP000230709"/>
    </source>
</evidence>
<keyword evidence="9 12" id="KW-0238">DNA-binding</keyword>
<dbReference type="InterPro" id="IPR003615">
    <property type="entry name" value="HNH_nuc"/>
</dbReference>
<reference evidence="16" key="1">
    <citation type="submission" date="2017-10" db="EMBL/GenBank/DDBJ databases">
        <title>Completed PacBio SMRT sequence of Methylosinus trichosporium OB3b reveals presence of a third large plasmid.</title>
        <authorList>
            <person name="Charles T.C."/>
            <person name="Lynch M.D.J."/>
            <person name="Heil J.R."/>
            <person name="Cheng J."/>
        </authorList>
    </citation>
    <scope>NUCLEOTIDE SEQUENCE [LARGE SCALE GENOMIC DNA]</scope>
    <source>
        <strain evidence="16">OB3b</strain>
    </source>
</reference>
<dbReference type="RefSeq" id="WP_003611034.1">
    <property type="nucleotide sequence ID" value="NZ_ADVE02000001.1"/>
</dbReference>
<dbReference type="Proteomes" id="UP000230709">
    <property type="component" value="Chromosome"/>
</dbReference>
<gene>
    <name evidence="12 15" type="primary">cas9</name>
    <name evidence="15" type="ORF">CQW49_07985</name>
</gene>
<accession>A0A2D2CYM2</accession>
<comment type="cofactor">
    <cofactor evidence="1">
        <name>Mg(2+)</name>
        <dbReference type="ChEBI" id="CHEBI:18420"/>
    </cofactor>
</comment>
<evidence type="ECO:0000256" key="1">
    <source>
        <dbReference type="ARBA" id="ARBA00001946"/>
    </source>
</evidence>
<keyword evidence="2 12" id="KW-0540">Nuclease</keyword>
<evidence type="ECO:0000256" key="12">
    <source>
        <dbReference type="HAMAP-Rule" id="MF_01480"/>
    </source>
</evidence>
<dbReference type="InterPro" id="IPR041383">
    <property type="entry name" value="RuvC_III"/>
</dbReference>
<organism evidence="15 16">
    <name type="scientific">Methylosinus trichosporium (strain ATCC 35070 / NCIMB 11131 / UNIQEM 75 / OB3b)</name>
    <dbReference type="NCBI Taxonomy" id="595536"/>
    <lineage>
        <taxon>Bacteria</taxon>
        <taxon>Pseudomonadati</taxon>
        <taxon>Pseudomonadota</taxon>
        <taxon>Alphaproteobacteria</taxon>
        <taxon>Hyphomicrobiales</taxon>
        <taxon>Methylocystaceae</taxon>
        <taxon>Methylosinus</taxon>
    </lineage>
</organism>
<dbReference type="Pfam" id="PF18541">
    <property type="entry name" value="RuvC_III"/>
    <property type="match status" value="1"/>
</dbReference>
<dbReference type="NCBIfam" id="TIGR01865">
    <property type="entry name" value="cas_Csn1"/>
    <property type="match status" value="1"/>
</dbReference>
<evidence type="ECO:0000256" key="9">
    <source>
        <dbReference type="ARBA" id="ARBA00023125"/>
    </source>
</evidence>
<keyword evidence="16" id="KW-1185">Reference proteome</keyword>